<evidence type="ECO:0000313" key="3">
    <source>
        <dbReference type="Proteomes" id="UP001604336"/>
    </source>
</evidence>
<name>A0ABD1V3I1_9LAMI</name>
<dbReference type="AlphaFoldDB" id="A0ABD1V3I1"/>
<reference evidence="3" key="1">
    <citation type="submission" date="2024-07" db="EMBL/GenBank/DDBJ databases">
        <title>Two chromosome-level genome assemblies of Korean endemic species Abeliophyllum distichum and Forsythia ovata (Oleaceae).</title>
        <authorList>
            <person name="Jang H."/>
        </authorList>
    </citation>
    <scope>NUCLEOTIDE SEQUENCE [LARGE SCALE GENOMIC DNA]</scope>
</reference>
<organism evidence="2 3">
    <name type="scientific">Abeliophyllum distichum</name>
    <dbReference type="NCBI Taxonomy" id="126358"/>
    <lineage>
        <taxon>Eukaryota</taxon>
        <taxon>Viridiplantae</taxon>
        <taxon>Streptophyta</taxon>
        <taxon>Embryophyta</taxon>
        <taxon>Tracheophyta</taxon>
        <taxon>Spermatophyta</taxon>
        <taxon>Magnoliopsida</taxon>
        <taxon>eudicotyledons</taxon>
        <taxon>Gunneridae</taxon>
        <taxon>Pentapetalae</taxon>
        <taxon>asterids</taxon>
        <taxon>lamiids</taxon>
        <taxon>Lamiales</taxon>
        <taxon>Oleaceae</taxon>
        <taxon>Forsythieae</taxon>
        <taxon>Abeliophyllum</taxon>
    </lineage>
</organism>
<evidence type="ECO:0000256" key="1">
    <source>
        <dbReference type="SAM" id="MobiDB-lite"/>
    </source>
</evidence>
<protein>
    <submittedName>
        <fullName evidence="2">Retrovirus-related Pol polyprotein from transposon TNT 1-94</fullName>
    </submittedName>
</protein>
<keyword evidence="3" id="KW-1185">Reference proteome</keyword>
<feature type="region of interest" description="Disordered" evidence="1">
    <location>
        <begin position="107"/>
        <end position="152"/>
    </location>
</feature>
<proteinExistence type="predicted"/>
<dbReference type="Proteomes" id="UP001604336">
    <property type="component" value="Unassembled WGS sequence"/>
</dbReference>
<comment type="caution">
    <text evidence="2">The sequence shown here is derived from an EMBL/GenBank/DDBJ whole genome shotgun (WGS) entry which is preliminary data.</text>
</comment>
<feature type="compositionally biased region" description="Basic and acidic residues" evidence="1">
    <location>
        <begin position="107"/>
        <end position="116"/>
    </location>
</feature>
<sequence length="152" mass="16814">MANTVGTNAILPNVAPTVTPTVATTVMPNVAGPSALTHISHGKKPEKFNGVLLHELHAEKLTVSESFQVAAIIEKLPPSWRDFKNYLKHKLKEINLEELIVCLRIEEDSKKSERRNGGPSMEAKANMAESSSKKNMKRKHSSYAPKKNETTK</sequence>
<evidence type="ECO:0000313" key="2">
    <source>
        <dbReference type="EMBL" id="KAL2531488.1"/>
    </source>
</evidence>
<dbReference type="Pfam" id="PF14223">
    <property type="entry name" value="Retrotran_gag_2"/>
    <property type="match status" value="1"/>
</dbReference>
<dbReference type="EMBL" id="JBFOLK010000002">
    <property type="protein sequence ID" value="KAL2531488.1"/>
    <property type="molecule type" value="Genomic_DNA"/>
</dbReference>
<gene>
    <name evidence="2" type="ORF">Adt_04839</name>
</gene>
<accession>A0ABD1V3I1</accession>